<dbReference type="AlphaFoldDB" id="A0A540W4N9"/>
<organism evidence="1 2">
    <name type="scientific">Kitasatospora acidiphila</name>
    <dbReference type="NCBI Taxonomy" id="2567942"/>
    <lineage>
        <taxon>Bacteria</taxon>
        <taxon>Bacillati</taxon>
        <taxon>Actinomycetota</taxon>
        <taxon>Actinomycetes</taxon>
        <taxon>Kitasatosporales</taxon>
        <taxon>Streptomycetaceae</taxon>
        <taxon>Kitasatospora</taxon>
    </lineage>
</organism>
<reference evidence="1 2" key="1">
    <citation type="submission" date="2019-06" db="EMBL/GenBank/DDBJ databases">
        <title>Description of Kitasatospora acidophila sp. nov. isolated from pine grove soil, and reclassification of Streptomyces novaecaesareae to Kitasatospora novaeceasareae comb. nov.</title>
        <authorList>
            <person name="Kim M.J."/>
        </authorList>
    </citation>
    <scope>NUCLEOTIDE SEQUENCE [LARGE SCALE GENOMIC DNA]</scope>
    <source>
        <strain evidence="1 2">MMS16-CNU292</strain>
    </source>
</reference>
<accession>A0A540W4N9</accession>
<name>A0A540W4N9_9ACTN</name>
<keyword evidence="2" id="KW-1185">Reference proteome</keyword>
<evidence type="ECO:0000313" key="2">
    <source>
        <dbReference type="Proteomes" id="UP000319103"/>
    </source>
</evidence>
<evidence type="ECO:0000313" key="1">
    <source>
        <dbReference type="EMBL" id="TQF03998.1"/>
    </source>
</evidence>
<dbReference type="RefSeq" id="WP_141634592.1">
    <property type="nucleotide sequence ID" value="NZ_VIGB01000003.1"/>
</dbReference>
<sequence length="161" mass="17480">MQIELNPPHGITGFPLGMPADALQDAAAALGRIKVTDEGRSSQFSYMKVLALHPQFEIVFHLEDGKSLTAAEVWIPRPGPEDITVSFRGTDVFRTPALQLLPQLERMGEPIVRGSGLYPLAPGLPLGFTRVAGHDVPLDTDGEPRYFQAVLVGPVGYYDSL</sequence>
<dbReference type="Proteomes" id="UP000319103">
    <property type="component" value="Unassembled WGS sequence"/>
</dbReference>
<protein>
    <submittedName>
        <fullName evidence="1">Uncharacterized protein</fullName>
    </submittedName>
</protein>
<gene>
    <name evidence="1" type="ORF">E6W39_19390</name>
</gene>
<proteinExistence type="predicted"/>
<comment type="caution">
    <text evidence="1">The sequence shown here is derived from an EMBL/GenBank/DDBJ whole genome shotgun (WGS) entry which is preliminary data.</text>
</comment>
<dbReference type="OrthoDB" id="3870503at2"/>
<dbReference type="EMBL" id="VIGB01000003">
    <property type="protein sequence ID" value="TQF03998.1"/>
    <property type="molecule type" value="Genomic_DNA"/>
</dbReference>